<organism evidence="2 3">
    <name type="scientific">Amycolatopsis pithecellobii</name>
    <dbReference type="NCBI Taxonomy" id="664692"/>
    <lineage>
        <taxon>Bacteria</taxon>
        <taxon>Bacillati</taxon>
        <taxon>Actinomycetota</taxon>
        <taxon>Actinomycetes</taxon>
        <taxon>Pseudonocardiales</taxon>
        <taxon>Pseudonocardiaceae</taxon>
        <taxon>Amycolatopsis</taxon>
    </lineage>
</organism>
<gene>
    <name evidence="2" type="ORF">GKO32_05620</name>
</gene>
<comment type="caution">
    <text evidence="2">The sequence shown here is derived from an EMBL/GenBank/DDBJ whole genome shotgun (WGS) entry which is preliminary data.</text>
</comment>
<name>A0A6N7YYM9_9PSEU</name>
<reference evidence="2 3" key="1">
    <citation type="submission" date="2019-11" db="EMBL/GenBank/DDBJ databases">
        <title>Draft genome of Amycolatopsis RM579.</title>
        <authorList>
            <person name="Duangmal K."/>
            <person name="Mingma R."/>
        </authorList>
    </citation>
    <scope>NUCLEOTIDE SEQUENCE [LARGE SCALE GENOMIC DNA]</scope>
    <source>
        <strain evidence="2 3">RM579</strain>
    </source>
</reference>
<dbReference type="OrthoDB" id="3366509at2"/>
<evidence type="ECO:0000313" key="2">
    <source>
        <dbReference type="EMBL" id="MTD53459.1"/>
    </source>
</evidence>
<evidence type="ECO:0000259" key="1">
    <source>
        <dbReference type="Pfam" id="PF12697"/>
    </source>
</evidence>
<proteinExistence type="predicted"/>
<keyword evidence="2" id="KW-0378">Hydrolase</keyword>
<accession>A0A6N7YYM9</accession>
<feature type="domain" description="AB hydrolase-1" evidence="1">
    <location>
        <begin position="21"/>
        <end position="217"/>
    </location>
</feature>
<keyword evidence="3" id="KW-1185">Reference proteome</keyword>
<dbReference type="EMBL" id="WMBA01000005">
    <property type="protein sequence ID" value="MTD53459.1"/>
    <property type="molecule type" value="Genomic_DNA"/>
</dbReference>
<dbReference type="InterPro" id="IPR029058">
    <property type="entry name" value="AB_hydrolase_fold"/>
</dbReference>
<dbReference type="AlphaFoldDB" id="A0A6N7YYM9"/>
<evidence type="ECO:0000313" key="3">
    <source>
        <dbReference type="Proteomes" id="UP000440096"/>
    </source>
</evidence>
<dbReference type="RefSeq" id="WP_154755681.1">
    <property type="nucleotide sequence ID" value="NZ_WMBA01000005.1"/>
</dbReference>
<dbReference type="Proteomes" id="UP000440096">
    <property type="component" value="Unassembled WGS sequence"/>
</dbReference>
<dbReference type="Pfam" id="PF12697">
    <property type="entry name" value="Abhydrolase_6"/>
    <property type="match status" value="1"/>
</dbReference>
<dbReference type="InterPro" id="IPR000073">
    <property type="entry name" value="AB_hydrolase_1"/>
</dbReference>
<dbReference type="SUPFAM" id="SSF53474">
    <property type="entry name" value="alpha/beta-Hydrolases"/>
    <property type="match status" value="1"/>
</dbReference>
<sequence>MHDVPVLRTWPASGPVHAVTLVLHGGAEHGLAAVPPWGLAYLRMVPLARALSAASARHGVEVRLLRNRVRGWNDPEEHPVADAREALARIHEERPDAPVFLVGHSMGGRVALRVADDPAVTAVCALAPWTPRGELVEPVKERTVLIAHGRFDWIIDPGESYAYAARASSVADRLARFEVRGETHAMLLRAFTWHRLVREFVLDARGVAPLAVWAREPDQRLRIPR</sequence>
<dbReference type="GO" id="GO:0016787">
    <property type="term" value="F:hydrolase activity"/>
    <property type="evidence" value="ECO:0007669"/>
    <property type="project" value="UniProtKB-KW"/>
</dbReference>
<dbReference type="Gene3D" id="3.40.50.1820">
    <property type="entry name" value="alpha/beta hydrolase"/>
    <property type="match status" value="1"/>
</dbReference>
<protein>
    <submittedName>
        <fullName evidence="2">Alpha/beta fold hydrolase</fullName>
    </submittedName>
</protein>